<dbReference type="SUPFAM" id="SSF52833">
    <property type="entry name" value="Thioredoxin-like"/>
    <property type="match status" value="1"/>
</dbReference>
<dbReference type="OrthoDB" id="9790194at2"/>
<evidence type="ECO:0000313" key="4">
    <source>
        <dbReference type="EMBL" id="SIR18225.1"/>
    </source>
</evidence>
<proteinExistence type="inferred from homology"/>
<keyword evidence="5" id="KW-1185">Reference proteome</keyword>
<dbReference type="GO" id="GO:0046872">
    <property type="term" value="F:metal ion binding"/>
    <property type="evidence" value="ECO:0007669"/>
    <property type="project" value="UniProtKB-KW"/>
</dbReference>
<dbReference type="PANTHER" id="PTHR12151">
    <property type="entry name" value="ELECTRON TRANSPORT PROTIN SCO1/SENC FAMILY MEMBER"/>
    <property type="match status" value="1"/>
</dbReference>
<reference evidence="4 5" key="1">
    <citation type="submission" date="2017-01" db="EMBL/GenBank/DDBJ databases">
        <authorList>
            <person name="Varghese N."/>
            <person name="Submissions S."/>
        </authorList>
    </citation>
    <scope>NUCLEOTIDE SEQUENCE [LARGE SCALE GENOMIC DNA]</scope>
    <source>
        <strain evidence="4 5">ATCC 35905</strain>
    </source>
</reference>
<dbReference type="Pfam" id="PF02630">
    <property type="entry name" value="SCO1-SenC"/>
    <property type="match status" value="1"/>
</dbReference>
<keyword evidence="3" id="KW-1015">Disulfide bond</keyword>
<dbReference type="InterPro" id="IPR036249">
    <property type="entry name" value="Thioredoxin-like_sf"/>
</dbReference>
<sequence length="214" mass="22460">MTSLTIGRRQWLGGASAAIGASLLVRRAAADPALPAFVPVGGHMKSLKFRMDDVETGNTITEAAFRGHPTILYFGFTRCPDSCPLTMQNAAHLVSLLGNDGQRLRIAFVTVDLDYDTPARLKQFMAQFGPPPVFTGLRGTPGELKTAAARFGVFYKAPSGADSPDPVSGIGHSDATYLFAPDGHAVAVLPALPTGTPQLPQVASLVRKTLSGAA</sequence>
<evidence type="ECO:0000313" key="5">
    <source>
        <dbReference type="Proteomes" id="UP000186308"/>
    </source>
</evidence>
<keyword evidence="2" id="KW-0479">Metal-binding</keyword>
<dbReference type="InterPro" id="IPR006311">
    <property type="entry name" value="TAT_signal"/>
</dbReference>
<dbReference type="CDD" id="cd02968">
    <property type="entry name" value="SCO"/>
    <property type="match status" value="1"/>
</dbReference>
<dbReference type="AlphaFoldDB" id="A0A8G2CM78"/>
<dbReference type="Gene3D" id="3.40.30.10">
    <property type="entry name" value="Glutaredoxin"/>
    <property type="match status" value="1"/>
</dbReference>
<evidence type="ECO:0000256" key="2">
    <source>
        <dbReference type="PIRSR" id="PIRSR603782-1"/>
    </source>
</evidence>
<protein>
    <submittedName>
        <fullName evidence="4">Protein SCO1/2</fullName>
    </submittedName>
</protein>
<accession>A0A8G2CM78</accession>
<dbReference type="Proteomes" id="UP000186308">
    <property type="component" value="Unassembled WGS sequence"/>
</dbReference>
<dbReference type="PROSITE" id="PS51318">
    <property type="entry name" value="TAT"/>
    <property type="match status" value="1"/>
</dbReference>
<dbReference type="EMBL" id="FTNE01000018">
    <property type="protein sequence ID" value="SIR18225.1"/>
    <property type="molecule type" value="Genomic_DNA"/>
</dbReference>
<organism evidence="4 5">
    <name type="scientific">Acidiphilium rubrum</name>
    <dbReference type="NCBI Taxonomy" id="526"/>
    <lineage>
        <taxon>Bacteria</taxon>
        <taxon>Pseudomonadati</taxon>
        <taxon>Pseudomonadota</taxon>
        <taxon>Alphaproteobacteria</taxon>
        <taxon>Acetobacterales</taxon>
        <taxon>Acidocellaceae</taxon>
        <taxon>Acidiphilium</taxon>
    </lineage>
</organism>
<evidence type="ECO:0000256" key="1">
    <source>
        <dbReference type="ARBA" id="ARBA00010996"/>
    </source>
</evidence>
<feature type="binding site" evidence="2">
    <location>
        <position position="79"/>
    </location>
    <ligand>
        <name>Cu cation</name>
        <dbReference type="ChEBI" id="CHEBI:23378"/>
    </ligand>
</feature>
<feature type="binding site" evidence="2">
    <location>
        <position position="172"/>
    </location>
    <ligand>
        <name>Cu cation</name>
        <dbReference type="ChEBI" id="CHEBI:23378"/>
    </ligand>
</feature>
<dbReference type="InterPro" id="IPR003782">
    <property type="entry name" value="SCO1/SenC"/>
</dbReference>
<evidence type="ECO:0000256" key="3">
    <source>
        <dbReference type="PIRSR" id="PIRSR603782-2"/>
    </source>
</evidence>
<dbReference type="RefSeq" id="WP_029314703.1">
    <property type="nucleotide sequence ID" value="NZ_FTNE01000018.1"/>
</dbReference>
<feature type="disulfide bond" description="Redox-active" evidence="3">
    <location>
        <begin position="79"/>
        <end position="83"/>
    </location>
</feature>
<gene>
    <name evidence="4" type="ORF">SAMN05421828_11826</name>
</gene>
<comment type="caution">
    <text evidence="4">The sequence shown here is derived from an EMBL/GenBank/DDBJ whole genome shotgun (WGS) entry which is preliminary data.</text>
</comment>
<feature type="binding site" evidence="2">
    <location>
        <position position="83"/>
    </location>
    <ligand>
        <name>Cu cation</name>
        <dbReference type="ChEBI" id="CHEBI:23378"/>
    </ligand>
</feature>
<name>A0A8G2CM78_ACIRU</name>
<dbReference type="PANTHER" id="PTHR12151:SF25">
    <property type="entry name" value="LINALOOL DEHYDRATASE_ISOMERASE DOMAIN-CONTAINING PROTEIN"/>
    <property type="match status" value="1"/>
</dbReference>
<comment type="similarity">
    <text evidence="1">Belongs to the SCO1/2 family.</text>
</comment>
<keyword evidence="2" id="KW-0186">Copper</keyword>